<protein>
    <recommendedName>
        <fullName evidence="2">SCP domain-containing protein</fullName>
    </recommendedName>
</protein>
<dbReference type="OrthoDB" id="43654at2759"/>
<dbReference type="Proteomes" id="UP000728185">
    <property type="component" value="Unassembled WGS sequence"/>
</dbReference>
<comment type="caution">
    <text evidence="3">The sequence shown here is derived from an EMBL/GenBank/DDBJ whole genome shotgun (WGS) entry which is preliminary data.</text>
</comment>
<reference evidence="3" key="1">
    <citation type="submission" date="2019-05" db="EMBL/GenBank/DDBJ databases">
        <title>Annotation for the trematode Fasciolopsis buski.</title>
        <authorList>
            <person name="Choi Y.-J."/>
        </authorList>
    </citation>
    <scope>NUCLEOTIDE SEQUENCE</scope>
    <source>
        <strain evidence="3">HT</strain>
        <tissue evidence="3">Whole worm</tissue>
    </source>
</reference>
<accession>A0A8E0RYC7</accession>
<keyword evidence="1" id="KW-0732">Signal</keyword>
<dbReference type="InterPro" id="IPR014044">
    <property type="entry name" value="CAP_dom"/>
</dbReference>
<sequence length="108" mass="12389">MDRWKFVLCPLLLMLSKSIAREVETLEQLNEKMLKWHNELRTKVLKCKLEGQPPAKVMPNLTYDPNLARTAQKWADKCVIGHDKDSERNPGGYTQVGQNFAGDYTLQG</sequence>
<feature type="chain" id="PRO_5034393601" description="SCP domain-containing protein" evidence="1">
    <location>
        <begin position="21"/>
        <end position="108"/>
    </location>
</feature>
<evidence type="ECO:0000259" key="2">
    <source>
        <dbReference type="Pfam" id="PF00188"/>
    </source>
</evidence>
<dbReference type="CDD" id="cd05380">
    <property type="entry name" value="CAP_euk"/>
    <property type="match status" value="1"/>
</dbReference>
<feature type="signal peptide" evidence="1">
    <location>
        <begin position="1"/>
        <end position="20"/>
    </location>
</feature>
<organism evidence="3 4">
    <name type="scientific">Fasciolopsis buskii</name>
    <dbReference type="NCBI Taxonomy" id="27845"/>
    <lineage>
        <taxon>Eukaryota</taxon>
        <taxon>Metazoa</taxon>
        <taxon>Spiralia</taxon>
        <taxon>Lophotrochozoa</taxon>
        <taxon>Platyhelminthes</taxon>
        <taxon>Trematoda</taxon>
        <taxon>Digenea</taxon>
        <taxon>Plagiorchiida</taxon>
        <taxon>Echinostomata</taxon>
        <taxon>Echinostomatoidea</taxon>
        <taxon>Fasciolidae</taxon>
        <taxon>Fasciolopsis</taxon>
    </lineage>
</organism>
<evidence type="ECO:0000256" key="1">
    <source>
        <dbReference type="SAM" id="SignalP"/>
    </source>
</evidence>
<name>A0A8E0RYC7_9TREM</name>
<keyword evidence="4" id="KW-1185">Reference proteome</keyword>
<dbReference type="EMBL" id="LUCM01002716">
    <property type="protein sequence ID" value="KAA0196936.1"/>
    <property type="molecule type" value="Genomic_DNA"/>
</dbReference>
<dbReference type="Gene3D" id="3.40.33.10">
    <property type="entry name" value="CAP"/>
    <property type="match status" value="1"/>
</dbReference>
<dbReference type="InterPro" id="IPR035940">
    <property type="entry name" value="CAP_sf"/>
</dbReference>
<evidence type="ECO:0000313" key="3">
    <source>
        <dbReference type="EMBL" id="KAA0196936.1"/>
    </source>
</evidence>
<gene>
    <name evidence="3" type="ORF">FBUS_06530</name>
</gene>
<evidence type="ECO:0000313" key="4">
    <source>
        <dbReference type="Proteomes" id="UP000728185"/>
    </source>
</evidence>
<dbReference type="AlphaFoldDB" id="A0A8E0RYC7"/>
<proteinExistence type="predicted"/>
<dbReference type="Pfam" id="PF00188">
    <property type="entry name" value="CAP"/>
    <property type="match status" value="1"/>
</dbReference>
<dbReference type="SUPFAM" id="SSF55797">
    <property type="entry name" value="PR-1-like"/>
    <property type="match status" value="1"/>
</dbReference>
<feature type="domain" description="SCP" evidence="2">
    <location>
        <begin position="37"/>
        <end position="99"/>
    </location>
</feature>